<dbReference type="Gene3D" id="1.10.8.270">
    <property type="entry name" value="putative rabgap domain of human tbc1 domain family member 14 like domains"/>
    <property type="match status" value="1"/>
</dbReference>
<accession>A0A3P3XZE3</accession>
<evidence type="ECO:0000313" key="3">
    <source>
        <dbReference type="Proteomes" id="UP000290189"/>
    </source>
</evidence>
<dbReference type="PROSITE" id="PS50086">
    <property type="entry name" value="TBC_RABGAP"/>
    <property type="match status" value="1"/>
</dbReference>
<dbReference type="InterPro" id="IPR000195">
    <property type="entry name" value="Rab-GAP-TBC_dom"/>
</dbReference>
<evidence type="ECO:0000313" key="2">
    <source>
        <dbReference type="EMBL" id="SPQ93253.1"/>
    </source>
</evidence>
<dbReference type="AlphaFoldDB" id="A0A3P3XZE3"/>
<organism evidence="2 3">
    <name type="scientific">Plasmodiophora brassicae</name>
    <name type="common">Clubroot disease agent</name>
    <dbReference type="NCBI Taxonomy" id="37360"/>
    <lineage>
        <taxon>Eukaryota</taxon>
        <taxon>Sar</taxon>
        <taxon>Rhizaria</taxon>
        <taxon>Endomyxa</taxon>
        <taxon>Phytomyxea</taxon>
        <taxon>Plasmodiophorida</taxon>
        <taxon>Plasmodiophoridae</taxon>
        <taxon>Plasmodiophora</taxon>
    </lineage>
</organism>
<keyword evidence="2" id="KW-0496">Mitochondrion</keyword>
<dbReference type="InterPro" id="IPR050302">
    <property type="entry name" value="Rab_GAP_TBC_domain"/>
</dbReference>
<dbReference type="Proteomes" id="UP000290189">
    <property type="component" value="Unassembled WGS sequence"/>
</dbReference>
<dbReference type="InterPro" id="IPR035969">
    <property type="entry name" value="Rab-GAP_TBC_sf"/>
</dbReference>
<dbReference type="GO" id="GO:0005096">
    <property type="term" value="F:GTPase activator activity"/>
    <property type="evidence" value="ECO:0007669"/>
    <property type="project" value="TreeGrafter"/>
</dbReference>
<proteinExistence type="predicted"/>
<dbReference type="SUPFAM" id="SSF47923">
    <property type="entry name" value="Ypt/Rab-GAP domain of gyp1p"/>
    <property type="match status" value="2"/>
</dbReference>
<dbReference type="Pfam" id="PF00566">
    <property type="entry name" value="RabGAP-TBC"/>
    <property type="match status" value="1"/>
</dbReference>
<gene>
    <name evidence="2" type="ORF">PLBR_LOCUS468</name>
</gene>
<evidence type="ECO:0000259" key="1">
    <source>
        <dbReference type="PROSITE" id="PS50086"/>
    </source>
</evidence>
<protein>
    <recommendedName>
        <fullName evidence="1">Rab-GAP TBC domain-containing protein</fullName>
    </recommendedName>
</protein>
<dbReference type="EMBL" id="OVEO01000001">
    <property type="protein sequence ID" value="SPQ93253.1"/>
    <property type="molecule type" value="Genomic_DNA"/>
</dbReference>
<reference evidence="2 3" key="1">
    <citation type="submission" date="2018-03" db="EMBL/GenBank/DDBJ databases">
        <authorList>
            <person name="Fogelqvist J."/>
        </authorList>
    </citation>
    <scope>NUCLEOTIDE SEQUENCE [LARGE SCALE GENOMIC DNA]</scope>
</reference>
<geneLocation type="mitochondrion" evidence="2"/>
<dbReference type="PANTHER" id="PTHR47219:SF9">
    <property type="entry name" value="GTPASE ACTIVATING PROTEIN AND CENTROSOME-ASSOCIATED, ISOFORM B"/>
    <property type="match status" value="1"/>
</dbReference>
<sequence length="399" mass="44446">MGACHCRCADNDVAVHPEREQMSLVPEKVADTLLDEYGFRVPNVVPITLARLTDQSIVDAQLALQWREIAISEKTADHWRVSNLAAVQRLLAKGIPCECRSTIWLLASGASSLRASSPRSYASYFNAHQDESVIRQIEVDVPRTYSEHRFFTGPGRGQLTRLLNALADRLGKDVRYVQGMNIVAGLVLLVCDDEEVAFWIVVAFMEQLNMKPLYVDGLDQLQACLRTLGQLISSKLPDVRRYFGEEGIEPFCYGTPWFLTMFAYALPVRQCARLFDVAFIMHQGQEWVYRFAIAYVQSVAPAIVKMPFTSATALLKTINVDDDELERLILTALRLEWDDHRAADDGFAKVAGAATGDFDKVESEPGYDITSNDDAKKYNALRPSAGSTANVITPGTVID</sequence>
<dbReference type="Gene3D" id="1.10.472.80">
    <property type="entry name" value="Ypt/Rab-GAP domain of gyp1p, domain 3"/>
    <property type="match status" value="1"/>
</dbReference>
<dbReference type="GO" id="GO:0031267">
    <property type="term" value="F:small GTPase binding"/>
    <property type="evidence" value="ECO:0007669"/>
    <property type="project" value="TreeGrafter"/>
</dbReference>
<feature type="domain" description="Rab-GAP TBC" evidence="1">
    <location>
        <begin position="94"/>
        <end position="282"/>
    </location>
</feature>
<dbReference type="PANTHER" id="PTHR47219">
    <property type="entry name" value="RAB GTPASE-ACTIVATING PROTEIN 1-LIKE"/>
    <property type="match status" value="1"/>
</dbReference>
<dbReference type="SMART" id="SM00164">
    <property type="entry name" value="TBC"/>
    <property type="match status" value="1"/>
</dbReference>
<name>A0A3P3XZE3_PLABS</name>